<proteinExistence type="predicted"/>
<dbReference type="Gene3D" id="1.10.1200.10">
    <property type="entry name" value="ACP-like"/>
    <property type="match status" value="1"/>
</dbReference>
<organism evidence="2 3">
    <name type="scientific">Asanoa ferruginea</name>
    <dbReference type="NCBI Taxonomy" id="53367"/>
    <lineage>
        <taxon>Bacteria</taxon>
        <taxon>Bacillati</taxon>
        <taxon>Actinomycetota</taxon>
        <taxon>Actinomycetes</taxon>
        <taxon>Micromonosporales</taxon>
        <taxon>Micromonosporaceae</taxon>
        <taxon>Asanoa</taxon>
    </lineage>
</organism>
<evidence type="ECO:0000313" key="2">
    <source>
        <dbReference type="EMBL" id="REG00976.1"/>
    </source>
</evidence>
<keyword evidence="3" id="KW-1185">Reference proteome</keyword>
<dbReference type="RefSeq" id="WP_116072896.1">
    <property type="nucleotide sequence ID" value="NZ_BONB01000010.1"/>
</dbReference>
<name>A0A3D9ZUT3_9ACTN</name>
<reference evidence="2 3" key="1">
    <citation type="submission" date="2018-08" db="EMBL/GenBank/DDBJ databases">
        <title>Sequencing the genomes of 1000 actinobacteria strains.</title>
        <authorList>
            <person name="Klenk H.-P."/>
        </authorList>
    </citation>
    <scope>NUCLEOTIDE SEQUENCE [LARGE SCALE GENOMIC DNA]</scope>
    <source>
        <strain evidence="2 3">DSM 44099</strain>
    </source>
</reference>
<dbReference type="InterPro" id="IPR009081">
    <property type="entry name" value="PP-bd_ACP"/>
</dbReference>
<dbReference type="EMBL" id="QUMQ01000001">
    <property type="protein sequence ID" value="REG00976.1"/>
    <property type="molecule type" value="Genomic_DNA"/>
</dbReference>
<dbReference type="PROSITE" id="PS50075">
    <property type="entry name" value="CARRIER"/>
    <property type="match status" value="1"/>
</dbReference>
<gene>
    <name evidence="2" type="ORF">DFJ67_7047</name>
</gene>
<sequence>MTIRTRQTITEELLKLMTETYGAPDDITAETSYDSLDLDSLVLVEVAVALSSRYDVFVSEAEMTEAATIAGTVAMLEAKGVKA</sequence>
<dbReference type="SUPFAM" id="SSF47336">
    <property type="entry name" value="ACP-like"/>
    <property type="match status" value="1"/>
</dbReference>
<accession>A0A3D9ZUT3</accession>
<dbReference type="Proteomes" id="UP000256913">
    <property type="component" value="Unassembled WGS sequence"/>
</dbReference>
<evidence type="ECO:0000313" key="3">
    <source>
        <dbReference type="Proteomes" id="UP000256913"/>
    </source>
</evidence>
<comment type="caution">
    <text evidence="2">The sequence shown here is derived from an EMBL/GenBank/DDBJ whole genome shotgun (WGS) entry which is preliminary data.</text>
</comment>
<protein>
    <submittedName>
        <fullName evidence="2">Acyl carrier protein</fullName>
    </submittedName>
</protein>
<dbReference type="InterPro" id="IPR036736">
    <property type="entry name" value="ACP-like_sf"/>
</dbReference>
<dbReference type="AlphaFoldDB" id="A0A3D9ZUT3"/>
<dbReference type="Pfam" id="PF00550">
    <property type="entry name" value="PP-binding"/>
    <property type="match status" value="1"/>
</dbReference>
<feature type="domain" description="Carrier" evidence="1">
    <location>
        <begin position="4"/>
        <end position="80"/>
    </location>
</feature>
<evidence type="ECO:0000259" key="1">
    <source>
        <dbReference type="PROSITE" id="PS50075"/>
    </source>
</evidence>